<sequence>MSFGIIHLMNSNASSSPSSTSSSSILAEENALLREQVQVLTHQLDWFKKQLFGPKSEKQVLDMEHRGQVLSFA</sequence>
<keyword evidence="2" id="KW-1185">Reference proteome</keyword>
<reference evidence="1" key="1">
    <citation type="submission" date="2012-09" db="EMBL/GenBank/DDBJ databases">
        <title>Genome Sequence of alkane-degrading Bacterium Alcanivorax balearicus MACL04.</title>
        <authorList>
            <person name="Lai Q."/>
            <person name="Shao Z."/>
        </authorList>
    </citation>
    <scope>NUCLEOTIDE SEQUENCE</scope>
    <source>
        <strain evidence="1">MACL04</strain>
    </source>
</reference>
<proteinExistence type="predicted"/>
<organism evidence="1 2">
    <name type="scientific">Alloalcanivorax balearicus MACL04</name>
    <dbReference type="NCBI Taxonomy" id="1177182"/>
    <lineage>
        <taxon>Bacteria</taxon>
        <taxon>Pseudomonadati</taxon>
        <taxon>Pseudomonadota</taxon>
        <taxon>Gammaproteobacteria</taxon>
        <taxon>Oceanospirillales</taxon>
        <taxon>Alcanivoracaceae</taxon>
        <taxon>Alloalcanivorax</taxon>
    </lineage>
</organism>
<dbReference type="Proteomes" id="UP001064106">
    <property type="component" value="Unassembled WGS sequence"/>
</dbReference>
<protein>
    <submittedName>
        <fullName evidence="1">Transposase IS66</fullName>
    </submittedName>
</protein>
<name>A0ABT2R594_9GAMM</name>
<evidence type="ECO:0000313" key="2">
    <source>
        <dbReference type="Proteomes" id="UP001064106"/>
    </source>
</evidence>
<dbReference type="EMBL" id="ARXS01000053">
    <property type="protein sequence ID" value="MCU5784956.1"/>
    <property type="molecule type" value="Genomic_DNA"/>
</dbReference>
<gene>
    <name evidence="1" type="ORF">MA04_04256</name>
</gene>
<accession>A0ABT2R594</accession>
<comment type="caution">
    <text evidence="1">The sequence shown here is derived from an EMBL/GenBank/DDBJ whole genome shotgun (WGS) entry which is preliminary data.</text>
</comment>
<evidence type="ECO:0000313" key="1">
    <source>
        <dbReference type="EMBL" id="MCU5784956.1"/>
    </source>
</evidence>